<dbReference type="NCBIfam" id="TIGR01901">
    <property type="entry name" value="adhes_NPXG"/>
    <property type="match status" value="1"/>
</dbReference>
<dbReference type="Pfam" id="PF05860">
    <property type="entry name" value="TPS"/>
    <property type="match status" value="1"/>
</dbReference>
<feature type="chain" id="PRO_5045340951" evidence="5">
    <location>
        <begin position="17"/>
        <end position="1103"/>
    </location>
</feature>
<feature type="region of interest" description="Disordered" evidence="4">
    <location>
        <begin position="989"/>
        <end position="1103"/>
    </location>
</feature>
<dbReference type="Gene3D" id="2.160.20.110">
    <property type="match status" value="3"/>
</dbReference>
<dbReference type="InterPro" id="IPR011050">
    <property type="entry name" value="Pectin_lyase_fold/virulence"/>
</dbReference>
<evidence type="ECO:0000313" key="7">
    <source>
        <dbReference type="EMBL" id="MFG1375153.1"/>
    </source>
</evidence>
<protein>
    <submittedName>
        <fullName evidence="7">Filamentous hemagglutinin N-terminal domain-containing protein</fullName>
    </submittedName>
</protein>
<keyword evidence="8" id="KW-1185">Reference proteome</keyword>
<comment type="subcellular location">
    <subcellularLocation>
        <location evidence="1">Secreted</location>
    </subcellularLocation>
</comment>
<feature type="compositionally biased region" description="Low complexity" evidence="4">
    <location>
        <begin position="1086"/>
        <end position="1103"/>
    </location>
</feature>
<feature type="domain" description="Filamentous haemagglutinin FhaB/tRNA nuclease CdiA-like TPS" evidence="6">
    <location>
        <begin position="14"/>
        <end position="126"/>
    </location>
</feature>
<evidence type="ECO:0000313" key="8">
    <source>
        <dbReference type="Proteomes" id="UP001604002"/>
    </source>
</evidence>
<comment type="caution">
    <text evidence="7">The sequence shown here is derived from an EMBL/GenBank/DDBJ whole genome shotgun (WGS) entry which is preliminary data.</text>
</comment>
<keyword evidence="3 5" id="KW-0732">Signal</keyword>
<evidence type="ECO:0000256" key="4">
    <source>
        <dbReference type="SAM" id="MobiDB-lite"/>
    </source>
</evidence>
<proteinExistence type="predicted"/>
<evidence type="ECO:0000256" key="3">
    <source>
        <dbReference type="ARBA" id="ARBA00022729"/>
    </source>
</evidence>
<accession>A0ABW7A5K4</accession>
<dbReference type="RefSeq" id="WP_393994680.1">
    <property type="nucleotide sequence ID" value="NZ_JBAFVH010000023.1"/>
</dbReference>
<dbReference type="InterPro" id="IPR008638">
    <property type="entry name" value="FhaB/CdiA-like_TPS"/>
</dbReference>
<name>A0ABW7A5K4_9HYPH</name>
<keyword evidence="2" id="KW-0964">Secreted</keyword>
<organism evidence="7 8">
    <name type="scientific">Xanthobacter oligotrophicus</name>
    <dbReference type="NCBI Taxonomy" id="2607286"/>
    <lineage>
        <taxon>Bacteria</taxon>
        <taxon>Pseudomonadati</taxon>
        <taxon>Pseudomonadota</taxon>
        <taxon>Alphaproteobacteria</taxon>
        <taxon>Hyphomicrobiales</taxon>
        <taxon>Xanthobacteraceae</taxon>
        <taxon>Xanthobacter</taxon>
    </lineage>
</organism>
<dbReference type="SUPFAM" id="SSF51126">
    <property type="entry name" value="Pectin lyase-like"/>
    <property type="match status" value="1"/>
</dbReference>
<evidence type="ECO:0000259" key="6">
    <source>
        <dbReference type="SMART" id="SM00912"/>
    </source>
</evidence>
<dbReference type="EMBL" id="JBAFVH010000023">
    <property type="protein sequence ID" value="MFG1375153.1"/>
    <property type="molecule type" value="Genomic_DNA"/>
</dbReference>
<dbReference type="PANTHER" id="PTHR12338:SF8">
    <property type="entry name" value="HEME_HEMOPEXIN-BINDING PROTEIN"/>
    <property type="match status" value="1"/>
</dbReference>
<dbReference type="Proteomes" id="UP001604002">
    <property type="component" value="Unassembled WGS sequence"/>
</dbReference>
<feature type="compositionally biased region" description="Low complexity" evidence="4">
    <location>
        <begin position="1052"/>
        <end position="1062"/>
    </location>
</feature>
<evidence type="ECO:0000256" key="2">
    <source>
        <dbReference type="ARBA" id="ARBA00022525"/>
    </source>
</evidence>
<dbReference type="Gene3D" id="2.160.20.10">
    <property type="entry name" value="Single-stranded right-handed beta-helix, Pectin lyase-like"/>
    <property type="match status" value="1"/>
</dbReference>
<feature type="compositionally biased region" description="Basic and acidic residues" evidence="4">
    <location>
        <begin position="1072"/>
        <end position="1085"/>
    </location>
</feature>
<dbReference type="InterPro" id="IPR012334">
    <property type="entry name" value="Pectin_lyas_fold"/>
</dbReference>
<gene>
    <name evidence="7" type="ORF">V5F32_23510</name>
</gene>
<dbReference type="InterPro" id="IPR050909">
    <property type="entry name" value="Bact_Autotransporter_VF"/>
</dbReference>
<dbReference type="SMART" id="SM00912">
    <property type="entry name" value="Haemagg_act"/>
    <property type="match status" value="1"/>
</dbReference>
<evidence type="ECO:0000256" key="5">
    <source>
        <dbReference type="SAM" id="SignalP"/>
    </source>
</evidence>
<feature type="compositionally biased region" description="Low complexity" evidence="4">
    <location>
        <begin position="999"/>
        <end position="1020"/>
    </location>
</feature>
<sequence>MTAIGALLLLQQPVSAAPQGGNVVAGSATISQSGATTNVNQSTNKAIINWQSFSVGSSETVNFNQPSSTSVTLNRVIGNESSVIAGAINANGQVFIVNSAGILFTGTSQVNVGGLIASTLDISNSDFMAGNYTFSGSSTASVVNKGAINAASGGYVVLMGNTVSNQGIITATLGTVALSSGSKLTLNFSGDSLVDVTIDEGVLNALVENKQLIKADGGKVIMTAKAADAVLSAQVNNSGIIQARTMASLTGGTTATKKGSITLKATGGTTKVSGTLDASAPSGGDGGFIETSGNTVKIDEAATITTVASLGATGTWLIDPDGFTIAATGGDITGTVLGAQLEKNNVVIESTSGSGSDGDVTVNDTVSWLANTTLTLNATNDININAPIYASGKSAGVVLNFGGYASTGTVASGTDYYIGSGGSISLPGASATLAIIGQSYTLIHSMAELAAISSAVIDPATGQQAIDPDSEEPVYKAADGYYALAQNLDASGTTYTGPVVATLTGTLAGLGHTINDLTIVNTSSGGLALIGTVGAGQFSTATNSDATVRDLGLVNPTINAGKNGDVATLAVTNWGIIENSYAINVSVVGGGTEGGLVAWNRVSGVIKASYVGLDTSNDPAATSTVSTSDALTYAVDAVGGFVGVNYGTITSSYSQASVTALGSAGGFFGTNYPTGSISDSYATGDVTSNGGGAGGFGISNYGSITGSYSTGTVKSTYSSITGNAGSAGGFVNSNYFTGGKSGTISDSWSSSAVTVDNSGSPNDTSSVNAGGFAAVNYGTLDGVRAYGNVINTTGVAGGLVGSNSKYSVGPGIINNSIATGNVSGYYVAGGLVGAMTGGSVSGSSAYGNVTNSATDGAYLGGLAGYITGGTINTSVAYGTVSSPATGPYVYADGVVGGNWGGGITNSSHSSDANAINAAKARENADLATASANATTAAAASSAAVQSSATQQGAHQTAVDRADAAAVAAAAAALAQSRLESAQSAAMSAATTGVQETADRPPSASDAAAGTSATAALAGPSVASQIDRSAAPAPTTSWRQLQEQDERRRKRAAQQARPAAAPTGGYGGAIRSIDVDGQHFDLEKDTAPAGAAPATPAQPAAPAQ</sequence>
<evidence type="ECO:0000256" key="1">
    <source>
        <dbReference type="ARBA" id="ARBA00004613"/>
    </source>
</evidence>
<dbReference type="PANTHER" id="PTHR12338">
    <property type="entry name" value="AUTOTRANSPORTER"/>
    <property type="match status" value="1"/>
</dbReference>
<feature type="signal peptide" evidence="5">
    <location>
        <begin position="1"/>
        <end position="16"/>
    </location>
</feature>
<reference evidence="7 8" key="1">
    <citation type="submission" date="2024-02" db="EMBL/GenBank/DDBJ databases">
        <title>Expansion and revision of Xanthobacter and proposal of Roseixanthobacter gen. nov.</title>
        <authorList>
            <person name="Soltysiak M.P.M."/>
            <person name="Jalihal A."/>
            <person name="Ory A."/>
            <person name="Chrisophersen C."/>
            <person name="Lee A.D."/>
            <person name="Boulton J."/>
            <person name="Springer M."/>
        </authorList>
    </citation>
    <scope>NUCLEOTIDE SEQUENCE [LARGE SCALE GENOMIC DNA]</scope>
    <source>
        <strain evidence="7 8">23A</strain>
    </source>
</reference>